<dbReference type="SMART" id="SM00060">
    <property type="entry name" value="FN3"/>
    <property type="match status" value="6"/>
</dbReference>
<dbReference type="PANTHER" id="PTHR44170:SF6">
    <property type="entry name" value="CONTACTIN"/>
    <property type="match status" value="1"/>
</dbReference>
<feature type="domain" description="Fibronectin type-III" evidence="4">
    <location>
        <begin position="1550"/>
        <end position="1642"/>
    </location>
</feature>
<dbReference type="PROSITE" id="PS50853">
    <property type="entry name" value="FN3"/>
    <property type="match status" value="6"/>
</dbReference>
<dbReference type="InterPro" id="IPR003599">
    <property type="entry name" value="Ig_sub"/>
</dbReference>
<dbReference type="InterPro" id="IPR007110">
    <property type="entry name" value="Ig-like_dom"/>
</dbReference>
<dbReference type="CDD" id="cd00063">
    <property type="entry name" value="FN3"/>
    <property type="match status" value="6"/>
</dbReference>
<feature type="domain" description="Ig-like" evidence="3">
    <location>
        <begin position="1045"/>
        <end position="1134"/>
    </location>
</feature>
<feature type="domain" description="Ig-like" evidence="3">
    <location>
        <begin position="387"/>
        <end position="476"/>
    </location>
</feature>
<feature type="domain" description="Ig-like" evidence="3">
    <location>
        <begin position="574"/>
        <end position="664"/>
    </location>
</feature>
<dbReference type="InterPro" id="IPR036116">
    <property type="entry name" value="FN3_sf"/>
</dbReference>
<accession>A0ABN8Q2A9</accession>
<dbReference type="PANTHER" id="PTHR44170">
    <property type="entry name" value="PROTEIN SIDEKICK"/>
    <property type="match status" value="1"/>
</dbReference>
<protein>
    <recommendedName>
        <fullName evidence="7">Protein-tyrosine-phosphatase</fullName>
    </recommendedName>
</protein>
<feature type="domain" description="Fibronectin type-III" evidence="4">
    <location>
        <begin position="1141"/>
        <end position="1242"/>
    </location>
</feature>
<dbReference type="Gene3D" id="2.60.40.10">
    <property type="entry name" value="Immunoglobulins"/>
    <property type="match status" value="18"/>
</dbReference>
<feature type="domain" description="Fibronectin type-III" evidence="4">
    <location>
        <begin position="1346"/>
        <end position="1440"/>
    </location>
</feature>
<evidence type="ECO:0000313" key="5">
    <source>
        <dbReference type="EMBL" id="CAH3153090.1"/>
    </source>
</evidence>
<feature type="domain" description="Ig-like" evidence="3">
    <location>
        <begin position="762"/>
        <end position="852"/>
    </location>
</feature>
<dbReference type="InterPro" id="IPR013783">
    <property type="entry name" value="Ig-like_fold"/>
</dbReference>
<dbReference type="SMART" id="SM00409">
    <property type="entry name" value="IG"/>
    <property type="match status" value="12"/>
</dbReference>
<dbReference type="Pfam" id="PF07679">
    <property type="entry name" value="I-set"/>
    <property type="match status" value="9"/>
</dbReference>
<dbReference type="InterPro" id="IPR003961">
    <property type="entry name" value="FN3_dom"/>
</dbReference>
<keyword evidence="2" id="KW-1015">Disulfide bond</keyword>
<keyword evidence="1" id="KW-0677">Repeat</keyword>
<feature type="domain" description="Ig-like" evidence="3">
    <location>
        <begin position="669"/>
        <end position="751"/>
    </location>
</feature>
<feature type="domain" description="Ig-like" evidence="3">
    <location>
        <begin position="292"/>
        <end position="382"/>
    </location>
</feature>
<sequence>MNTFPLNKDQPEISEHPQNQIVLEGFNVSFLCNASGNPTPTFSWTINGSPVNSTSNPRITFSAYNKQLTITTVKRTDGGEYKCLASNSVNTVTSTAASLIVQYPPEFSEHPQNGTVLEGLNVAFSCNASGNPSPKFSWTKNGSPINITDNARISLSQDNKQLNITNVNRVDSGEYKCVANNSVGAVNSSAAFLTVQYQPEISEHPQNQIVLEGLNVSFLCNASGNPTPTFSWTINGSPVNSTSNPRITFSAYNKQLTITTVKRTDGGEYKCLASNSVNTVTSTGAFLIVQYPSEFSEHPQNQTVLEGLNVAFSCNASGNPSPKFSWTKNGSPINTTDNARISLSAGNKQLNITNVNRVDSGEYRCVANNSVGAVNSSAAFLTVQYQPEISEHPQNQIVLEGLNVSFLCNASGNPTPTFSWTINGSPVNTTSNPRITFSAYNKQLTITTVKRTDGGEYKCLASNTVNTVTSTAASLTVQYPSGFSEHPQNQTVLEGLNVAFSCDASGNPTPKFSWTKNGSPINTTDNARISLSAGNRQLNITNVNRVDSGEYRCVASNSVGAVNSSAAFLTVQYPSEFSEHPQNRTVLEGLNVALSCNASGNPTPKFSWTKNGSPINTTDNARISLSAGNRQLNITNVNRVDSGEYRCVANNSVGAVNSSAAFLTVQYQPEMSEHPQNQIVLEGLNVSFLCNASGSPTPTFSWTINGSPVNTTSNPRITFSAYNRQLTITTVKRTDSGEYKCLASNSVKTVNSTAAFLIVQYPSEFSEHPQNRTVLEGLNVALSCNASGNPTPKFSWTKNGSPINTTDNARISLSAGNKQLNITNVKRVDSGEYKCVANNSVGAVNSSAAFLTVQYQPEISEHPQNQIVLEGLNVSFLCNASGNPMPTFSWTINGSPVNATSNPRITFSAYNKQLTITTVKRTDSGEYKCLASNSVKTVNSTAAFLIVQYPSEFSEHPQNQTVLEGLNVAFSCDASGNPTPKFSWTKNGSPINTTDSARISLSAGNKQLNITNVNRLDSGEYRCVANNSVGAVNSSAAFLTVQYQPEISEHPQNQIVLEGLNVSFLCNASGNPTPTFSWTINGSPVNATVNSRISFSADNKELTITTVKRTDGGEYKCLASNSVSTVTSTAASLIVQFAPSQPENVVVLSKSSRVVNISWTPGFSGNSDIRNYTVEISRDTVTFAEARCEGLSSSGCVVSNSSTSASLVDLHPGRTYYIRVFATNRVGFSTPSLVITTTTDEEVPNAPPANITGNNITSTSIFVQWHEVPADNQNGIIVNYTITYTEVPSGNSRKEIVIAPSTNVTLTGLKIFTNYSITVFASTAKGGGNRSVPIIVITDEDLPNAPPANITGNNITSTSIFVQWNEVPADNQNGIIVYYTITYAELSAGDSGTKIVVAPRTNATLTGLKKFTNYSITVFASTAKGDGNRSEPIIIITDEDRPSGFPLNLRPVDTSFSSILVAWSEVLSADQNGIILTYTVRFQAIESGGVNSSTSINTTTVDSRLLQANLTNLKNDTKYNISILASTIKGNGPYSDPVFVTSNQKKPSAAPQNVQGRPTSSTEILVQWDEVPEDKQNGEILQYTILYRKTEGGEQKTSQVNSRSVKLTGLAKYTFYSISVVAATVKGDGPGSSTITVRTDEDTPSAAPLLSNVTALNSTSVLVEWERVPKESRNGIITKYTIYYRDELKKAEGTMVVKPPNKTAIINGLRQQAEYSFRIVAATSKGNGPLSNTVKATTDAVPTILPPADDAIGAKQVSVKFVNRHALSNGSPVTYVHVFSAIF</sequence>
<reference evidence="5 6" key="1">
    <citation type="submission" date="2022-05" db="EMBL/GenBank/DDBJ databases">
        <authorList>
            <consortium name="Genoscope - CEA"/>
            <person name="William W."/>
        </authorList>
    </citation>
    <scope>NUCLEOTIDE SEQUENCE [LARGE SCALE GENOMIC DNA]</scope>
</reference>
<evidence type="ECO:0008006" key="7">
    <source>
        <dbReference type="Google" id="ProtNLM"/>
    </source>
</evidence>
<name>A0ABN8Q2A9_9CNID</name>
<feature type="domain" description="Ig-like" evidence="3">
    <location>
        <begin position="105"/>
        <end position="194"/>
    </location>
</feature>
<dbReference type="InterPro" id="IPR003598">
    <property type="entry name" value="Ig_sub2"/>
</dbReference>
<dbReference type="PROSITE" id="PS50835">
    <property type="entry name" value="IG_LIKE"/>
    <property type="match status" value="12"/>
</dbReference>
<dbReference type="InterPro" id="IPR013098">
    <property type="entry name" value="Ig_I-set"/>
</dbReference>
<evidence type="ECO:0000259" key="3">
    <source>
        <dbReference type="PROSITE" id="PS50835"/>
    </source>
</evidence>
<keyword evidence="6" id="KW-1185">Reference proteome</keyword>
<dbReference type="Pfam" id="PF13927">
    <property type="entry name" value="Ig_3"/>
    <property type="match status" value="3"/>
</dbReference>
<organism evidence="5 6">
    <name type="scientific">Porites lobata</name>
    <dbReference type="NCBI Taxonomy" id="104759"/>
    <lineage>
        <taxon>Eukaryota</taxon>
        <taxon>Metazoa</taxon>
        <taxon>Cnidaria</taxon>
        <taxon>Anthozoa</taxon>
        <taxon>Hexacorallia</taxon>
        <taxon>Scleractinia</taxon>
        <taxon>Fungiina</taxon>
        <taxon>Poritidae</taxon>
        <taxon>Porites</taxon>
    </lineage>
</organism>
<feature type="domain" description="Fibronectin type-III" evidence="4">
    <location>
        <begin position="1647"/>
        <end position="1741"/>
    </location>
</feature>
<feature type="domain" description="Ig-like" evidence="3">
    <location>
        <begin position="950"/>
        <end position="1040"/>
    </location>
</feature>
<dbReference type="SUPFAM" id="SSF49265">
    <property type="entry name" value="Fibronectin type III"/>
    <property type="match status" value="3"/>
</dbReference>
<evidence type="ECO:0000259" key="4">
    <source>
        <dbReference type="PROSITE" id="PS50853"/>
    </source>
</evidence>
<evidence type="ECO:0000256" key="2">
    <source>
        <dbReference type="ARBA" id="ARBA00023157"/>
    </source>
</evidence>
<dbReference type="InterPro" id="IPR013106">
    <property type="entry name" value="Ig_V-set"/>
</dbReference>
<dbReference type="InterPro" id="IPR036179">
    <property type="entry name" value="Ig-like_dom_sf"/>
</dbReference>
<evidence type="ECO:0000256" key="1">
    <source>
        <dbReference type="ARBA" id="ARBA00022737"/>
    </source>
</evidence>
<dbReference type="SMART" id="SM00406">
    <property type="entry name" value="IGv"/>
    <property type="match status" value="12"/>
</dbReference>
<dbReference type="Pfam" id="PF00041">
    <property type="entry name" value="fn3"/>
    <property type="match status" value="6"/>
</dbReference>
<dbReference type="Proteomes" id="UP001159405">
    <property type="component" value="Unassembled WGS sequence"/>
</dbReference>
<feature type="domain" description="Ig-like" evidence="3">
    <location>
        <begin position="857"/>
        <end position="939"/>
    </location>
</feature>
<feature type="domain" description="Ig-like" evidence="3">
    <location>
        <begin position="480"/>
        <end position="570"/>
    </location>
</feature>
<feature type="domain" description="Ig-like" evidence="3">
    <location>
        <begin position="199"/>
        <end position="281"/>
    </location>
</feature>
<proteinExistence type="predicted"/>
<feature type="domain" description="Ig-like" evidence="3">
    <location>
        <begin position="11"/>
        <end position="100"/>
    </location>
</feature>
<dbReference type="SMART" id="SM00408">
    <property type="entry name" value="IGc2"/>
    <property type="match status" value="12"/>
</dbReference>
<gene>
    <name evidence="5" type="ORF">PLOB_00049400</name>
</gene>
<dbReference type="EMBL" id="CALNXK010000095">
    <property type="protein sequence ID" value="CAH3153090.1"/>
    <property type="molecule type" value="Genomic_DNA"/>
</dbReference>
<evidence type="ECO:0000313" key="6">
    <source>
        <dbReference type="Proteomes" id="UP001159405"/>
    </source>
</evidence>
<feature type="domain" description="Fibronectin type-III" evidence="4">
    <location>
        <begin position="1445"/>
        <end position="1545"/>
    </location>
</feature>
<comment type="caution">
    <text evidence="5">The sequence shown here is derived from an EMBL/GenBank/DDBJ whole genome shotgun (WGS) entry which is preliminary data.</text>
</comment>
<dbReference type="SUPFAM" id="SSF48726">
    <property type="entry name" value="Immunoglobulin"/>
    <property type="match status" value="12"/>
</dbReference>
<feature type="domain" description="Fibronectin type-III" evidence="4">
    <location>
        <begin position="1247"/>
        <end position="1341"/>
    </location>
</feature>